<keyword evidence="1" id="KW-1133">Transmembrane helix</keyword>
<feature type="transmembrane region" description="Helical" evidence="1">
    <location>
        <begin position="116"/>
        <end position="134"/>
    </location>
</feature>
<organism evidence="2 3">
    <name type="scientific">Streptomyces chattanoogensis</name>
    <dbReference type="NCBI Taxonomy" id="66876"/>
    <lineage>
        <taxon>Bacteria</taxon>
        <taxon>Bacillati</taxon>
        <taxon>Actinomycetota</taxon>
        <taxon>Actinomycetes</taxon>
        <taxon>Kitasatosporales</taxon>
        <taxon>Streptomycetaceae</taxon>
        <taxon>Streptomyces</taxon>
    </lineage>
</organism>
<dbReference type="PATRIC" id="fig|66876.3.peg.6371"/>
<evidence type="ECO:0008006" key="4">
    <source>
        <dbReference type="Google" id="ProtNLM"/>
    </source>
</evidence>
<keyword evidence="3" id="KW-1185">Reference proteome</keyword>
<dbReference type="EMBL" id="LGKG01000160">
    <property type="protein sequence ID" value="KPC60539.1"/>
    <property type="molecule type" value="Genomic_DNA"/>
</dbReference>
<sequence>MSMRARQMSMTSNTARRSVPGFFLVLGVACLVAATFGGRLALGLVTFGILAACSLALVLLGRRSETYQGLTEKEPDERFARIGGRAWVGTGVVLTVGNLCAFIGDLASGRSGDPYFWLVATAAVTYIAGVAFWSRHT</sequence>
<dbReference type="PROSITE" id="PS51257">
    <property type="entry name" value="PROKAR_LIPOPROTEIN"/>
    <property type="match status" value="1"/>
</dbReference>
<evidence type="ECO:0000313" key="3">
    <source>
        <dbReference type="Proteomes" id="UP000037982"/>
    </source>
</evidence>
<feature type="transmembrane region" description="Helical" evidence="1">
    <location>
        <begin position="44"/>
        <end position="61"/>
    </location>
</feature>
<gene>
    <name evidence="2" type="ORF">ADL29_29050</name>
</gene>
<dbReference type="AlphaFoldDB" id="A0A0N0GWW6"/>
<name>A0A0N0GWW6_9ACTN</name>
<feature type="transmembrane region" description="Helical" evidence="1">
    <location>
        <begin position="82"/>
        <end position="104"/>
    </location>
</feature>
<accession>A0A0N0GWW6</accession>
<comment type="caution">
    <text evidence="2">The sequence shown here is derived from an EMBL/GenBank/DDBJ whole genome shotgun (WGS) entry which is preliminary data.</text>
</comment>
<evidence type="ECO:0000256" key="1">
    <source>
        <dbReference type="SAM" id="Phobius"/>
    </source>
</evidence>
<proteinExistence type="predicted"/>
<reference evidence="3" key="1">
    <citation type="submission" date="2015-07" db="EMBL/GenBank/DDBJ databases">
        <authorList>
            <person name="Ju K.-S."/>
            <person name="Doroghazi J.R."/>
            <person name="Metcalf W.W."/>
        </authorList>
    </citation>
    <scope>NUCLEOTIDE SEQUENCE [LARGE SCALE GENOMIC DNA]</scope>
    <source>
        <strain evidence="3">NRRL ISP-5002</strain>
    </source>
</reference>
<keyword evidence="1" id="KW-0812">Transmembrane</keyword>
<protein>
    <recommendedName>
        <fullName evidence="4">DUF2178 domain-containing protein</fullName>
    </recommendedName>
</protein>
<evidence type="ECO:0000313" key="2">
    <source>
        <dbReference type="EMBL" id="KPC60539.1"/>
    </source>
</evidence>
<dbReference type="Proteomes" id="UP000037982">
    <property type="component" value="Unassembled WGS sequence"/>
</dbReference>
<keyword evidence="1" id="KW-0472">Membrane</keyword>